<sequence length="716" mass="74705">MASPPPPPPSPSSLSPKAAPFVPREVATPTVCPASMAEPGSNEAGPSIPSLRELCLEDMGSASSSYSTASSSSYAAAVEAILGVDSKGKDPALVADEVVSGRSTAEVAGAAGAAGAAAVGPSSPPPSSSRRRVEAPGEIMLVHRSQMQRRPSPESGGLRVQPRSSVMGAPRSLSGGSRVPPRTAELAIPRSRSPPRVQSSPPPPPRPEVVVIPRTETISRGEAVLSRALVAVIGGVRPNVSAAQVQLHIQELFGVQLGSLSVHLHRPEDFLIVFNAPADVLRVLNATYPPNTPFRLFFKPWRREAQAVVVEMDYLMRVALDGIPAHLWLLSTAQAALGPACDIVSMAPATVSKEDVSRFIVEARCVHPDLVPRERLVSLPDAPPSTRLLGYHVRLEILEARDLRTSQAGRLAGSGPPSGGSGAGVGGGAGGRCEHGSLHLSTEPTFSTNPPPERSRVSDPVSGPVLQRIQFPVAYDSLGEWLSVTRWMREASPLSVTDDTAVAAPAVVASAGPATGGAAPSTPLVLPPGVTISPAPTGTPDSRAPLGASPKLCPPAGTTPTTGEKEDLAGLARSLGDDATRDGSLVASAPSGQALEGLDPVDEFVSSIQSTTQESVLHVPPIRRRSKLADRPAMPWRSKRLAAKSKGQPACPYTRASNVLMKKWGVTGEDHPPDARALQDYEEVYGQPLSEDHFEALSEIVPLGPVPDSWESVLEA</sequence>
<dbReference type="OrthoDB" id="696959at2759"/>
<gene>
    <name evidence="2" type="ORF">C2845_PM03G06410</name>
</gene>
<feature type="region of interest" description="Disordered" evidence="1">
    <location>
        <begin position="408"/>
        <end position="461"/>
    </location>
</feature>
<comment type="caution">
    <text evidence="2">The sequence shown here is derived from an EMBL/GenBank/DDBJ whole genome shotgun (WGS) entry which is preliminary data.</text>
</comment>
<keyword evidence="3" id="KW-1185">Reference proteome</keyword>
<protein>
    <recommendedName>
        <fullName evidence="4">DUF4283 domain-containing protein</fullName>
    </recommendedName>
</protein>
<feature type="compositionally biased region" description="Polar residues" evidence="1">
    <location>
        <begin position="439"/>
        <end position="448"/>
    </location>
</feature>
<feature type="region of interest" description="Disordered" evidence="1">
    <location>
        <begin position="533"/>
        <end position="566"/>
    </location>
</feature>
<feature type="compositionally biased region" description="Pro residues" evidence="1">
    <location>
        <begin position="1"/>
        <end position="11"/>
    </location>
</feature>
<accession>A0A3L6T6P8</accession>
<dbReference type="Proteomes" id="UP000275267">
    <property type="component" value="Unassembled WGS sequence"/>
</dbReference>
<feature type="region of interest" description="Disordered" evidence="1">
    <location>
        <begin position="103"/>
        <end position="209"/>
    </location>
</feature>
<evidence type="ECO:0000313" key="3">
    <source>
        <dbReference type="Proteomes" id="UP000275267"/>
    </source>
</evidence>
<organism evidence="2 3">
    <name type="scientific">Panicum miliaceum</name>
    <name type="common">Proso millet</name>
    <name type="synonym">Broomcorn millet</name>
    <dbReference type="NCBI Taxonomy" id="4540"/>
    <lineage>
        <taxon>Eukaryota</taxon>
        <taxon>Viridiplantae</taxon>
        <taxon>Streptophyta</taxon>
        <taxon>Embryophyta</taxon>
        <taxon>Tracheophyta</taxon>
        <taxon>Spermatophyta</taxon>
        <taxon>Magnoliopsida</taxon>
        <taxon>Liliopsida</taxon>
        <taxon>Poales</taxon>
        <taxon>Poaceae</taxon>
        <taxon>PACMAD clade</taxon>
        <taxon>Panicoideae</taxon>
        <taxon>Panicodae</taxon>
        <taxon>Paniceae</taxon>
        <taxon>Panicinae</taxon>
        <taxon>Panicum</taxon>
        <taxon>Panicum sect. Panicum</taxon>
    </lineage>
</organism>
<name>A0A3L6T6P8_PANMI</name>
<evidence type="ECO:0000313" key="2">
    <source>
        <dbReference type="EMBL" id="RLN32820.1"/>
    </source>
</evidence>
<dbReference type="PANTHER" id="PTHR33087:SF42">
    <property type="entry name" value="DUF4283 DOMAIN-CONTAINING PROTEIN"/>
    <property type="match status" value="1"/>
</dbReference>
<evidence type="ECO:0000256" key="1">
    <source>
        <dbReference type="SAM" id="MobiDB-lite"/>
    </source>
</evidence>
<dbReference type="AlphaFoldDB" id="A0A3L6T6P8"/>
<dbReference type="STRING" id="4540.A0A3L6T6P8"/>
<dbReference type="InterPro" id="IPR053253">
    <property type="entry name" value="Sex_diff_modulator"/>
</dbReference>
<proteinExistence type="predicted"/>
<dbReference type="EMBL" id="PQIB02000002">
    <property type="protein sequence ID" value="RLN32820.1"/>
    <property type="molecule type" value="Genomic_DNA"/>
</dbReference>
<dbReference type="PANTHER" id="PTHR33087">
    <property type="entry name" value="OS07G0539200 PROTEIN"/>
    <property type="match status" value="1"/>
</dbReference>
<feature type="compositionally biased region" description="Low complexity" evidence="1">
    <location>
        <begin position="189"/>
        <end position="199"/>
    </location>
</feature>
<feature type="compositionally biased region" description="Low complexity" evidence="1">
    <location>
        <begin position="105"/>
        <end position="121"/>
    </location>
</feature>
<feature type="compositionally biased region" description="Gly residues" evidence="1">
    <location>
        <begin position="416"/>
        <end position="431"/>
    </location>
</feature>
<evidence type="ECO:0008006" key="4">
    <source>
        <dbReference type="Google" id="ProtNLM"/>
    </source>
</evidence>
<reference evidence="3" key="1">
    <citation type="journal article" date="2019" name="Nat. Commun.">
        <title>The genome of broomcorn millet.</title>
        <authorList>
            <person name="Zou C."/>
            <person name="Miki D."/>
            <person name="Li D."/>
            <person name="Tang Q."/>
            <person name="Xiao L."/>
            <person name="Rajput S."/>
            <person name="Deng P."/>
            <person name="Jia W."/>
            <person name="Huang R."/>
            <person name="Zhang M."/>
            <person name="Sun Y."/>
            <person name="Hu J."/>
            <person name="Fu X."/>
            <person name="Schnable P.S."/>
            <person name="Li F."/>
            <person name="Zhang H."/>
            <person name="Feng B."/>
            <person name="Zhu X."/>
            <person name="Liu R."/>
            <person name="Schnable J.C."/>
            <person name="Zhu J.-K."/>
            <person name="Zhang H."/>
        </authorList>
    </citation>
    <scope>NUCLEOTIDE SEQUENCE [LARGE SCALE GENOMIC DNA]</scope>
</reference>
<feature type="region of interest" description="Disordered" evidence="1">
    <location>
        <begin position="1"/>
        <end position="52"/>
    </location>
</feature>